<feature type="domain" description="VWFA" evidence="3">
    <location>
        <begin position="65"/>
        <end position="275"/>
    </location>
</feature>
<accession>A0A2I0SLP5</accession>
<dbReference type="SUPFAM" id="SSF53300">
    <property type="entry name" value="vWA-like"/>
    <property type="match status" value="1"/>
</dbReference>
<evidence type="ECO:0000256" key="2">
    <source>
        <dbReference type="SAM" id="Phobius"/>
    </source>
</evidence>
<dbReference type="PROSITE" id="PS50234">
    <property type="entry name" value="VWFA"/>
    <property type="match status" value="1"/>
</dbReference>
<evidence type="ECO:0000313" key="5">
    <source>
        <dbReference type="Proteomes" id="UP000236178"/>
    </source>
</evidence>
<dbReference type="EMBL" id="PJOS01000043">
    <property type="protein sequence ID" value="PKT70834.1"/>
    <property type="molecule type" value="Genomic_DNA"/>
</dbReference>
<evidence type="ECO:0000313" key="4">
    <source>
        <dbReference type="EMBL" id="PKT70834.1"/>
    </source>
</evidence>
<evidence type="ECO:0000259" key="3">
    <source>
        <dbReference type="PROSITE" id="PS50234"/>
    </source>
</evidence>
<keyword evidence="2" id="KW-0812">Transmembrane</keyword>
<name>A0A2I0SLP5_9ACTN</name>
<dbReference type="CDD" id="cd00198">
    <property type="entry name" value="vWFA"/>
    <property type="match status" value="1"/>
</dbReference>
<organism evidence="4 5">
    <name type="scientific">Streptomyces populi</name>
    <dbReference type="NCBI Taxonomy" id="2058924"/>
    <lineage>
        <taxon>Bacteria</taxon>
        <taxon>Bacillati</taxon>
        <taxon>Actinomycetota</taxon>
        <taxon>Actinomycetes</taxon>
        <taxon>Kitasatosporales</taxon>
        <taxon>Streptomycetaceae</taxon>
        <taxon>Streptomyces</taxon>
    </lineage>
</organism>
<dbReference type="InterPro" id="IPR002035">
    <property type="entry name" value="VWF_A"/>
</dbReference>
<dbReference type="Pfam" id="PF00092">
    <property type="entry name" value="VWA"/>
    <property type="match status" value="1"/>
</dbReference>
<dbReference type="OrthoDB" id="163530at2"/>
<keyword evidence="5" id="KW-1185">Reference proteome</keyword>
<dbReference type="InterPro" id="IPR036465">
    <property type="entry name" value="vWFA_dom_sf"/>
</dbReference>
<feature type="region of interest" description="Disordered" evidence="1">
    <location>
        <begin position="1"/>
        <end position="20"/>
    </location>
</feature>
<dbReference type="Gene3D" id="3.40.50.410">
    <property type="entry name" value="von Willebrand factor, type A domain"/>
    <property type="match status" value="1"/>
</dbReference>
<feature type="region of interest" description="Disordered" evidence="1">
    <location>
        <begin position="746"/>
        <end position="794"/>
    </location>
</feature>
<proteinExistence type="predicted"/>
<keyword evidence="2" id="KW-0472">Membrane</keyword>
<comment type="caution">
    <text evidence="4">The sequence shown here is derived from an EMBL/GenBank/DDBJ whole genome shotgun (WGS) entry which is preliminary data.</text>
</comment>
<keyword evidence="2" id="KW-1133">Transmembrane helix</keyword>
<gene>
    <name evidence="4" type="ORF">CW362_22075</name>
</gene>
<reference evidence="4 5" key="1">
    <citation type="submission" date="2017-12" db="EMBL/GenBank/DDBJ databases">
        <title>Streptomyces populusis sp. nov., a novel endophytic actinobacterium isolated from stems of Populus adenopoda Maxim.</title>
        <authorList>
            <person name="Wang Z."/>
        </authorList>
    </citation>
    <scope>NUCLEOTIDE SEQUENCE [LARGE SCALE GENOMIC DNA]</scope>
    <source>
        <strain evidence="4 5">A249</strain>
    </source>
</reference>
<dbReference type="AlphaFoldDB" id="A0A2I0SLP5"/>
<protein>
    <submittedName>
        <fullName evidence="4">VWA domain-containing protein</fullName>
    </submittedName>
</protein>
<feature type="transmembrane region" description="Helical" evidence="2">
    <location>
        <begin position="621"/>
        <end position="640"/>
    </location>
</feature>
<feature type="compositionally biased region" description="Basic and acidic residues" evidence="1">
    <location>
        <begin position="758"/>
        <end position="776"/>
    </location>
</feature>
<sequence>MRTGASGGPPRTPDPALRASPRPKLFRTVLRLHAVATVCAVVLALLQSPSSAAGDPAGLAPAPVDFVVLVDESGSLSDSDVAAERAAASLLALGEVSDDSRAAVLGFGSVTGRGQTPVDTVCPLTRLDTVGREQLSSCTAKLHRRSEREGNGTDFPAALAQALSVLAGGADGTPKVVFLLTDGRLDVSASPAYGGNASSRNVNGRRALADKVAQARAQKVQIWPLGFGSGVDRSQLAELAAGGYRSRCADIPSARPTARVTSDSSDVASVLLAAFAGARCARTTPSRTVENVTSGADLKVTIPSVATDGSLEVVKPDADAVAVTYYDPRGRKVPPHGSAYGSSFERVGQSGPVEALRIRNPYPGTWRVHVQVLDGAAAQRITATAIWQGLLRSYILVDPPTPQPGQRVTARVTLQTRKGVVLTEEDQLAGIHVAVRLTGRGFATRTVALADDGRGPDNRAHDGEFSARITVPKTATGALTFVGVMAGEGIAGDQRPYVTEAVAAAPRLTAAIVLDDHEVNPGGTATGRLELRNSDSAAHRLRLAWVDGTADKDLTVRPQALTVRPGAVTRVPLGLAFGENARPGAVPGRLELRDQASGRLVAQSFVTVEVVPPATFLERNATSVGAGSALVLALLTVLALRRQDRRRARDTSDIQLILYRDDAELSRLRAPARAGAEFGFTLRPVAGGSHRLLLDSSAGRSRVRRSADGGLAIRLADGTRVPLPRGGRSPVADGLLLGFADHRPAARSRGAARTAGRVQDRRSGSADRLRQARDGAPKASRPTLTARRPYDDDF</sequence>
<dbReference type="SMART" id="SM00327">
    <property type="entry name" value="VWA"/>
    <property type="match status" value="1"/>
</dbReference>
<feature type="compositionally biased region" description="Low complexity" evidence="1">
    <location>
        <begin position="747"/>
        <end position="757"/>
    </location>
</feature>
<dbReference type="Proteomes" id="UP000236178">
    <property type="component" value="Unassembled WGS sequence"/>
</dbReference>
<evidence type="ECO:0000256" key="1">
    <source>
        <dbReference type="SAM" id="MobiDB-lite"/>
    </source>
</evidence>